<evidence type="ECO:0000313" key="1">
    <source>
        <dbReference type="EMBL" id="MCI2285162.1"/>
    </source>
</evidence>
<name>A0ABS9X5W5_9GAMM</name>
<keyword evidence="2" id="KW-1185">Reference proteome</keyword>
<organism evidence="1 2">
    <name type="scientific">Colwellia maritima</name>
    <dbReference type="NCBI Taxonomy" id="2912588"/>
    <lineage>
        <taxon>Bacteria</taxon>
        <taxon>Pseudomonadati</taxon>
        <taxon>Pseudomonadota</taxon>
        <taxon>Gammaproteobacteria</taxon>
        <taxon>Alteromonadales</taxon>
        <taxon>Colwelliaceae</taxon>
        <taxon>Colwellia</taxon>
    </lineage>
</organism>
<dbReference type="InterPro" id="IPR002347">
    <property type="entry name" value="SDR_fam"/>
</dbReference>
<reference evidence="1" key="1">
    <citation type="submission" date="2022-01" db="EMBL/GenBank/DDBJ databases">
        <title>Colwellia maritima, isolated from seawater.</title>
        <authorList>
            <person name="Kristyanto S."/>
            <person name="Jung J."/>
            <person name="Jeon C.O."/>
        </authorList>
    </citation>
    <scope>NUCLEOTIDE SEQUENCE</scope>
    <source>
        <strain evidence="1">MSW7</strain>
    </source>
</reference>
<dbReference type="EMBL" id="JAKKSL010000004">
    <property type="protein sequence ID" value="MCI2285162.1"/>
    <property type="molecule type" value="Genomic_DNA"/>
</dbReference>
<dbReference type="InterPro" id="IPR036291">
    <property type="entry name" value="NAD(P)-bd_dom_sf"/>
</dbReference>
<proteinExistence type="predicted"/>
<dbReference type="SUPFAM" id="SSF51735">
    <property type="entry name" value="NAD(P)-binding Rossmann-fold domains"/>
    <property type="match status" value="1"/>
</dbReference>
<comment type="caution">
    <text evidence="1">The sequence shown here is derived from an EMBL/GenBank/DDBJ whole genome shotgun (WGS) entry which is preliminary data.</text>
</comment>
<evidence type="ECO:0000313" key="2">
    <source>
        <dbReference type="Proteomes" id="UP001139646"/>
    </source>
</evidence>
<dbReference type="Proteomes" id="UP001139646">
    <property type="component" value="Unassembled WGS sequence"/>
</dbReference>
<protein>
    <submittedName>
        <fullName evidence="1">SDR family oxidoreductase</fullName>
    </submittedName>
</protein>
<sequence>MGLTKNLAVELGENNIRVNALCPGMFESKV</sequence>
<gene>
    <name evidence="1" type="ORF">L3081_19430</name>
</gene>
<dbReference type="Gene3D" id="3.40.50.720">
    <property type="entry name" value="NAD(P)-binding Rossmann-like Domain"/>
    <property type="match status" value="1"/>
</dbReference>
<dbReference type="Pfam" id="PF13561">
    <property type="entry name" value="adh_short_C2"/>
    <property type="match status" value="1"/>
</dbReference>
<accession>A0ABS9X5W5</accession>